<dbReference type="SUPFAM" id="SSF53850">
    <property type="entry name" value="Periplasmic binding protein-like II"/>
    <property type="match status" value="1"/>
</dbReference>
<protein>
    <submittedName>
        <fullName evidence="1">Uncharacterized protein</fullName>
    </submittedName>
</protein>
<gene>
    <name evidence="2" type="ORF">DYE49_11265</name>
    <name evidence="1" type="ORF">HNP77_001474</name>
</gene>
<proteinExistence type="predicted"/>
<name>A0A840SEC0_9SPIR</name>
<evidence type="ECO:0000313" key="1">
    <source>
        <dbReference type="EMBL" id="MBB5219105.1"/>
    </source>
</evidence>
<evidence type="ECO:0000313" key="4">
    <source>
        <dbReference type="Proteomes" id="UP000593591"/>
    </source>
</evidence>
<evidence type="ECO:0000313" key="3">
    <source>
        <dbReference type="Proteomes" id="UP000578697"/>
    </source>
</evidence>
<dbReference type="EMBL" id="CP031517">
    <property type="protein sequence ID" value="QOS40993.1"/>
    <property type="molecule type" value="Genomic_DNA"/>
</dbReference>
<dbReference type="Proteomes" id="UP000578697">
    <property type="component" value="Unassembled WGS sequence"/>
</dbReference>
<sequence>MRASKIFKNPAILIATTAVIILSVFTAGVLRACTRKTSSSSTATIAFYGLDQNLENMLTVHFQKLCEQTGRNFKFQHIDDTANISVWQLKNYELVIMKNGKSAELLSEHALELPENLFTAVPNSLSADRTRLPFLLDHYETSFYKTVQNSLNLQLPENYAQLKDYLKAERSSSLVENPLICAGRDDDELLGFISNTALTLSGSDSYLKIADDLSETDGKQIPDSLKTVLDEIKNMQNEGLIMKNWYDVTTKDILEYYFKERKTGIYHMSLSLHRKVEHLYIKYYKTTDFPAQKGTAKKAITGSQICAFAMNDRFGGIELLSALISSASQEELSDRTHLAPVNKKCGAFDAEADDVRYWAASSDKGVLPHLGYAAFDSAKKRSLLAKTIRFYLSSK</sequence>
<keyword evidence="3" id="KW-1185">Reference proteome</keyword>
<dbReference type="AlphaFoldDB" id="A0A840SEC0"/>
<dbReference type="Gene3D" id="3.40.190.10">
    <property type="entry name" value="Periplasmic binding protein-like II"/>
    <property type="match status" value="1"/>
</dbReference>
<dbReference type="KEGG" id="trc:DYE49_11265"/>
<dbReference type="Proteomes" id="UP000593591">
    <property type="component" value="Chromosome"/>
</dbReference>
<reference evidence="2 4" key="1">
    <citation type="submission" date="2018-08" db="EMBL/GenBank/DDBJ databases">
        <title>The first complete genome of Treponema rectale (CHPAT), a commensal spirochete of the bovine rectum.</title>
        <authorList>
            <person name="Staton G.J."/>
            <person name="Clegg S.R."/>
            <person name="Carter S.D."/>
            <person name="Radford A.D."/>
            <person name="Darby A."/>
            <person name="Hall N."/>
            <person name="Birtles R.J."/>
            <person name="Evans N.J."/>
        </authorList>
    </citation>
    <scope>NUCLEOTIDE SEQUENCE [LARGE SCALE GENOMIC DNA]</scope>
    <source>
        <strain evidence="2 4">CHPA</strain>
    </source>
</reference>
<reference evidence="1 3" key="2">
    <citation type="submission" date="2020-08" db="EMBL/GenBank/DDBJ databases">
        <title>Genomic Encyclopedia of Type Strains, Phase IV (KMG-IV): sequencing the most valuable type-strain genomes for metagenomic binning, comparative biology and taxonomic classification.</title>
        <authorList>
            <person name="Goeker M."/>
        </authorList>
    </citation>
    <scope>NUCLEOTIDE SEQUENCE [LARGE SCALE GENOMIC DNA]</scope>
    <source>
        <strain evidence="1 3">DSM 103679</strain>
    </source>
</reference>
<dbReference type="EMBL" id="JACHFR010000002">
    <property type="protein sequence ID" value="MBB5219105.1"/>
    <property type="molecule type" value="Genomic_DNA"/>
</dbReference>
<dbReference type="RefSeq" id="WP_184652533.1">
    <property type="nucleotide sequence ID" value="NZ_JACHFR010000002.1"/>
</dbReference>
<organism evidence="1 3">
    <name type="scientific">Treponema rectale</name>
    <dbReference type="NCBI Taxonomy" id="744512"/>
    <lineage>
        <taxon>Bacteria</taxon>
        <taxon>Pseudomonadati</taxon>
        <taxon>Spirochaetota</taxon>
        <taxon>Spirochaetia</taxon>
        <taxon>Spirochaetales</taxon>
        <taxon>Treponemataceae</taxon>
        <taxon>Treponema</taxon>
    </lineage>
</organism>
<accession>A0A840SEC0</accession>
<evidence type="ECO:0000313" key="2">
    <source>
        <dbReference type="EMBL" id="QOS40993.1"/>
    </source>
</evidence>